<dbReference type="Pfam" id="PF00534">
    <property type="entry name" value="Glycos_transf_1"/>
    <property type="match status" value="1"/>
</dbReference>
<dbReference type="InterPro" id="IPR028098">
    <property type="entry name" value="Glyco_trans_4-like_N"/>
</dbReference>
<dbReference type="Proteomes" id="UP000567186">
    <property type="component" value="Unassembled WGS sequence"/>
</dbReference>
<evidence type="ECO:0000259" key="1">
    <source>
        <dbReference type="Pfam" id="PF00534"/>
    </source>
</evidence>
<evidence type="ECO:0000259" key="2">
    <source>
        <dbReference type="Pfam" id="PF13439"/>
    </source>
</evidence>
<organism evidence="3 4">
    <name type="scientific">Marinobacter orientalis</name>
    <dbReference type="NCBI Taxonomy" id="1928859"/>
    <lineage>
        <taxon>Bacteria</taxon>
        <taxon>Pseudomonadati</taxon>
        <taxon>Pseudomonadota</taxon>
        <taxon>Gammaproteobacteria</taxon>
        <taxon>Pseudomonadales</taxon>
        <taxon>Marinobacteraceae</taxon>
        <taxon>Marinobacter</taxon>
    </lineage>
</organism>
<evidence type="ECO:0000313" key="4">
    <source>
        <dbReference type="Proteomes" id="UP000567186"/>
    </source>
</evidence>
<dbReference type="CDD" id="cd03820">
    <property type="entry name" value="GT4_AmsD-like"/>
    <property type="match status" value="1"/>
</dbReference>
<feature type="domain" description="Glycosyl transferase family 1" evidence="1">
    <location>
        <begin position="190"/>
        <end position="349"/>
    </location>
</feature>
<comment type="caution">
    <text evidence="3">The sequence shown here is derived from an EMBL/GenBank/DDBJ whole genome shotgun (WGS) entry which is preliminary data.</text>
</comment>
<dbReference type="Pfam" id="PF13439">
    <property type="entry name" value="Glyco_transf_4"/>
    <property type="match status" value="1"/>
</dbReference>
<gene>
    <name evidence="3" type="ORF">HIU99_16720</name>
</gene>
<dbReference type="PANTHER" id="PTHR12526">
    <property type="entry name" value="GLYCOSYLTRANSFERASE"/>
    <property type="match status" value="1"/>
</dbReference>
<proteinExistence type="predicted"/>
<keyword evidence="4" id="KW-1185">Reference proteome</keyword>
<reference evidence="3 4" key="1">
    <citation type="submission" date="2020-04" db="EMBL/GenBank/DDBJ databases">
        <title>Marinobacter oceani sp. nov., isolated from marine solar saltern.</title>
        <authorList>
            <person name="Chen X.-Y."/>
        </authorList>
    </citation>
    <scope>NUCLEOTIDE SEQUENCE [LARGE SCALE GENOMIC DNA]</scope>
    <source>
        <strain evidence="3 4">W62</strain>
    </source>
</reference>
<dbReference type="GO" id="GO:0016757">
    <property type="term" value="F:glycosyltransferase activity"/>
    <property type="evidence" value="ECO:0007669"/>
    <property type="project" value="InterPro"/>
</dbReference>
<accession>A0A7Y0WTQ6</accession>
<dbReference type="Gene3D" id="3.40.50.2000">
    <property type="entry name" value="Glycogen Phosphorylase B"/>
    <property type="match status" value="2"/>
</dbReference>
<feature type="domain" description="Glycosyltransferase subfamily 4-like N-terminal" evidence="2">
    <location>
        <begin position="17"/>
        <end position="175"/>
    </location>
</feature>
<dbReference type="InterPro" id="IPR001296">
    <property type="entry name" value="Glyco_trans_1"/>
</dbReference>
<dbReference type="AlphaFoldDB" id="A0A7Y0WTQ6"/>
<dbReference type="SUPFAM" id="SSF53756">
    <property type="entry name" value="UDP-Glycosyltransferase/glycogen phosphorylase"/>
    <property type="match status" value="1"/>
</dbReference>
<keyword evidence="3" id="KW-0808">Transferase</keyword>
<name>A0A7Y0WTQ6_9GAMM</name>
<dbReference type="GO" id="GO:1901135">
    <property type="term" value="P:carbohydrate derivative metabolic process"/>
    <property type="evidence" value="ECO:0007669"/>
    <property type="project" value="UniProtKB-ARBA"/>
</dbReference>
<dbReference type="RefSeq" id="WP_168355079.1">
    <property type="nucleotide sequence ID" value="NZ_JABCKY010000009.1"/>
</dbReference>
<dbReference type="EMBL" id="JABCKY010000009">
    <property type="protein sequence ID" value="NMT65228.1"/>
    <property type="molecule type" value="Genomic_DNA"/>
</dbReference>
<protein>
    <submittedName>
        <fullName evidence="3">Glycosyltransferase family 4 protein</fullName>
    </submittedName>
</protein>
<sequence length="374" mass="40454">MAQSKKILFLVSSMQGGGAERVAALLCNYWAEAGHDIVLMPTFSGRGECLYPLDEKVRLEYLADRVGSTSKARWNGFRRLLALRHVMQEFRPDAVVSFLTHVNVAALIAATGLPFPVVVSERTNPALFQLSRFWALGRRLLYRRARSVVVQTSLVREWVEANCPGARIDVIPNPVVFPLPAGEPRISPATAVGGDHSVLLAVGRLGPEKGFDSLLDAFQGAAAENPGWNLVILGEGPERAALEQQVIDLGLSGRAHLPGRVGNLGDWYDRADLYALSSHFEGFPNTLVEAMAYGVPPVSMDCATGPVDIITPGKDGLLVAPETGTPGLEKALSTLMGDPVLRKSLATEAIDVRERFAIERVARQWSGVIGLEVE</sequence>
<evidence type="ECO:0000313" key="3">
    <source>
        <dbReference type="EMBL" id="NMT65228.1"/>
    </source>
</evidence>